<dbReference type="Proteomes" id="UP000750711">
    <property type="component" value="Unassembled WGS sequence"/>
</dbReference>
<evidence type="ECO:0000313" key="2">
    <source>
        <dbReference type="Proteomes" id="UP000750711"/>
    </source>
</evidence>
<evidence type="ECO:0000313" key="1">
    <source>
        <dbReference type="EMBL" id="KAH0556939.1"/>
    </source>
</evidence>
<gene>
    <name evidence="1" type="ORF">GP486_005270</name>
</gene>
<reference evidence="1" key="1">
    <citation type="submission" date="2021-03" db="EMBL/GenBank/DDBJ databases">
        <title>Comparative genomics and phylogenomic investigation of the class Geoglossomycetes provide insights into ecological specialization and systematics.</title>
        <authorList>
            <person name="Melie T."/>
            <person name="Pirro S."/>
            <person name="Miller A.N."/>
            <person name="Quandt A."/>
        </authorList>
    </citation>
    <scope>NUCLEOTIDE SEQUENCE</scope>
    <source>
        <strain evidence="1">CAQ_001_2017</strain>
    </source>
</reference>
<proteinExistence type="predicted"/>
<keyword evidence="2" id="KW-1185">Reference proteome</keyword>
<sequence length="184" mass="20086">MEASLMEAESCGVESKDDDMGISIDDIGISIDDIGIDDDTEILRLSWAACCNAKGKLFAVSLGDGASGFDYLLSNHEGDPLVISHDNSVYVLRMISSIRGAVFDGLSQCQIVGTVSSVVIRVGSRNVTISKSDISDTSTLVDLERISKIYVDRRPECRYINLVIKAQPIEKIWTTECFGLETLR</sequence>
<name>A0A9P8L9E2_9PEZI</name>
<dbReference type="AlphaFoldDB" id="A0A9P8L9E2"/>
<protein>
    <submittedName>
        <fullName evidence="1">Uncharacterized protein</fullName>
    </submittedName>
</protein>
<dbReference type="EMBL" id="JAGHQM010000966">
    <property type="protein sequence ID" value="KAH0556939.1"/>
    <property type="molecule type" value="Genomic_DNA"/>
</dbReference>
<comment type="caution">
    <text evidence="1">The sequence shown here is derived from an EMBL/GenBank/DDBJ whole genome shotgun (WGS) entry which is preliminary data.</text>
</comment>
<organism evidence="1 2">
    <name type="scientific">Trichoglossum hirsutum</name>
    <dbReference type="NCBI Taxonomy" id="265104"/>
    <lineage>
        <taxon>Eukaryota</taxon>
        <taxon>Fungi</taxon>
        <taxon>Dikarya</taxon>
        <taxon>Ascomycota</taxon>
        <taxon>Pezizomycotina</taxon>
        <taxon>Geoglossomycetes</taxon>
        <taxon>Geoglossales</taxon>
        <taxon>Geoglossaceae</taxon>
        <taxon>Trichoglossum</taxon>
    </lineage>
</organism>
<accession>A0A9P8L9E2</accession>